<dbReference type="SMART" id="SM00812">
    <property type="entry name" value="Alpha_L_fucos"/>
    <property type="match status" value="1"/>
</dbReference>
<evidence type="ECO:0000313" key="10">
    <source>
        <dbReference type="Proteomes" id="UP000266188"/>
    </source>
</evidence>
<dbReference type="GO" id="GO:0016139">
    <property type="term" value="P:glycoside catabolic process"/>
    <property type="evidence" value="ECO:0007669"/>
    <property type="project" value="TreeGrafter"/>
</dbReference>
<dbReference type="InterPro" id="IPR000933">
    <property type="entry name" value="Glyco_hydro_29"/>
</dbReference>
<dbReference type="PRINTS" id="PR00741">
    <property type="entry name" value="GLHYDRLASE29"/>
</dbReference>
<dbReference type="InterPro" id="IPR057739">
    <property type="entry name" value="Glyco_hydro_29_N"/>
</dbReference>
<keyword evidence="10" id="KW-1185">Reference proteome</keyword>
<comment type="similarity">
    <text evidence="2">Belongs to the glycosyl hydrolase 29 family.</text>
</comment>
<dbReference type="OrthoDB" id="6039950at2759"/>
<evidence type="ECO:0000313" key="9">
    <source>
        <dbReference type="EMBL" id="RJE26187.1"/>
    </source>
</evidence>
<evidence type="ECO:0000256" key="7">
    <source>
        <dbReference type="SAM" id="SignalP"/>
    </source>
</evidence>
<dbReference type="InterPro" id="IPR016286">
    <property type="entry name" value="FUC_metazoa-typ"/>
</dbReference>
<evidence type="ECO:0000256" key="1">
    <source>
        <dbReference type="ARBA" id="ARBA00004071"/>
    </source>
</evidence>
<dbReference type="GO" id="GO:0004560">
    <property type="term" value="F:alpha-L-fucosidase activity"/>
    <property type="evidence" value="ECO:0007669"/>
    <property type="project" value="UniProtKB-EC"/>
</dbReference>
<dbReference type="EMBL" id="MVGC01000027">
    <property type="protein sequence ID" value="RJE26187.1"/>
    <property type="molecule type" value="Genomic_DNA"/>
</dbReference>
<keyword evidence="6" id="KW-0326">Glycosidase</keyword>
<comment type="function">
    <text evidence="1">Alpha-L-fucosidase is responsible for hydrolyzing the alpha-1,6-linked fucose joined to the reducing-end N-acetylglucosamine of the carbohydrate moieties of glycoproteins.</text>
</comment>
<dbReference type="GO" id="GO:0006004">
    <property type="term" value="P:fucose metabolic process"/>
    <property type="evidence" value="ECO:0007669"/>
    <property type="project" value="InterPro"/>
</dbReference>
<gene>
    <name evidence="9" type="ORF">PHISCL_01435</name>
</gene>
<name>A0A3A2ZXV5_9EURO</name>
<evidence type="ECO:0000256" key="5">
    <source>
        <dbReference type="ARBA" id="ARBA00022801"/>
    </source>
</evidence>
<feature type="chain" id="PRO_5025348253" description="alpha-L-fucosidase" evidence="7">
    <location>
        <begin position="21"/>
        <end position="578"/>
    </location>
</feature>
<dbReference type="STRING" id="2070753.A0A3A2ZXV5"/>
<accession>A0A3A2ZXV5</accession>
<protein>
    <recommendedName>
        <fullName evidence="3">alpha-L-fucosidase</fullName>
        <ecNumber evidence="3">3.2.1.51</ecNumber>
    </recommendedName>
</protein>
<dbReference type="Pfam" id="PF01120">
    <property type="entry name" value="Alpha_L_fucos"/>
    <property type="match status" value="1"/>
</dbReference>
<evidence type="ECO:0000259" key="8">
    <source>
        <dbReference type="Pfam" id="PF01120"/>
    </source>
</evidence>
<dbReference type="InterPro" id="IPR017853">
    <property type="entry name" value="GH"/>
</dbReference>
<dbReference type="EC" id="3.2.1.51" evidence="3"/>
<sequence>MRPLLYLALAGTVLTHPSIAEVDAPHISITQVNATTRWIEDKPQIQIFDVVLNNTGEQTWLTDSDNLGKKLRPGDSVIVQVGVQNKQGVEPGSKGPATAVAKWGKGDSASRDITATYGMPTYNATPESVNEHESPDWFRDAKYGIFIHWGLYSIPAYGGVGKNENYAEWYWSSQMSRDDPTKTYQYHLENYGPEFLYDDFMANFTAENFRPKEWVDLVADAGARYIVPTAKHHDGYALFDMPETISKRNSVKQLPHRDFLKELFDAAKKYQPHLRRGTYFSMPEWFNPAYSNYTWLNAFGIGPPKNPYTNQTVPYTGFVEVDDFIPDIQYPQMNILAYEYDTDIMWCDITTPTSRLSPKFASEWINKEYANNRQVTINSRCGTIVGDFDTSAEYADDIPLSTRHFEATRGLDPHSFAYNAATPDSAYLNASGIVTTLIDTVAKNGNLLLDIGPKGDGSIPEIMQKHLREAGEWIKAHEESIFSTKYWPSHGPGKGDFRYTTTGDAFYIHLLRRPDGNKGTVVPDPVPYMDGDRVTVVGGSMHGAVLDAMIGDDDKLVLNVSEAVTAADRFAWTFKIGY</sequence>
<comment type="caution">
    <text evidence="9">The sequence shown here is derived from an EMBL/GenBank/DDBJ whole genome shotgun (WGS) entry which is preliminary data.</text>
</comment>
<evidence type="ECO:0000256" key="2">
    <source>
        <dbReference type="ARBA" id="ARBA00007951"/>
    </source>
</evidence>
<feature type="domain" description="Glycoside hydrolase family 29 N-terminal" evidence="8">
    <location>
        <begin position="121"/>
        <end position="479"/>
    </location>
</feature>
<organism evidence="9 10">
    <name type="scientific">Aspergillus sclerotialis</name>
    <dbReference type="NCBI Taxonomy" id="2070753"/>
    <lineage>
        <taxon>Eukaryota</taxon>
        <taxon>Fungi</taxon>
        <taxon>Dikarya</taxon>
        <taxon>Ascomycota</taxon>
        <taxon>Pezizomycotina</taxon>
        <taxon>Eurotiomycetes</taxon>
        <taxon>Eurotiomycetidae</taxon>
        <taxon>Eurotiales</taxon>
        <taxon>Aspergillaceae</taxon>
        <taxon>Aspergillus</taxon>
        <taxon>Aspergillus subgen. Polypaecilum</taxon>
    </lineage>
</organism>
<dbReference type="PANTHER" id="PTHR10030">
    <property type="entry name" value="ALPHA-L-FUCOSIDASE"/>
    <property type="match status" value="1"/>
</dbReference>
<dbReference type="Gene3D" id="3.20.20.80">
    <property type="entry name" value="Glycosidases"/>
    <property type="match status" value="1"/>
</dbReference>
<feature type="signal peptide" evidence="7">
    <location>
        <begin position="1"/>
        <end position="20"/>
    </location>
</feature>
<reference evidence="10" key="1">
    <citation type="submission" date="2017-02" db="EMBL/GenBank/DDBJ databases">
        <authorList>
            <person name="Tafer H."/>
            <person name="Lopandic K."/>
        </authorList>
    </citation>
    <scope>NUCLEOTIDE SEQUENCE [LARGE SCALE GENOMIC DNA]</scope>
    <source>
        <strain evidence="10">CBS 366.77</strain>
    </source>
</reference>
<proteinExistence type="inferred from homology"/>
<evidence type="ECO:0000256" key="3">
    <source>
        <dbReference type="ARBA" id="ARBA00012662"/>
    </source>
</evidence>
<keyword evidence="4 7" id="KW-0732">Signal</keyword>
<evidence type="ECO:0000256" key="6">
    <source>
        <dbReference type="ARBA" id="ARBA00023295"/>
    </source>
</evidence>
<dbReference type="AlphaFoldDB" id="A0A3A2ZXV5"/>
<keyword evidence="5" id="KW-0378">Hydrolase</keyword>
<dbReference type="PANTHER" id="PTHR10030:SF37">
    <property type="entry name" value="ALPHA-L-FUCOSIDASE-RELATED"/>
    <property type="match status" value="1"/>
</dbReference>
<dbReference type="Proteomes" id="UP000266188">
    <property type="component" value="Unassembled WGS sequence"/>
</dbReference>
<evidence type="ECO:0000256" key="4">
    <source>
        <dbReference type="ARBA" id="ARBA00022729"/>
    </source>
</evidence>
<dbReference type="SUPFAM" id="SSF51445">
    <property type="entry name" value="(Trans)glycosidases"/>
    <property type="match status" value="1"/>
</dbReference>